<gene>
    <name evidence="2" type="ORF">ACFSDE_12860</name>
</gene>
<comment type="caution">
    <text evidence="2">The sequence shown here is derived from an EMBL/GenBank/DDBJ whole genome shotgun (WGS) entry which is preliminary data.</text>
</comment>
<evidence type="ECO:0008006" key="4">
    <source>
        <dbReference type="Google" id="ProtNLM"/>
    </source>
</evidence>
<feature type="transmembrane region" description="Helical" evidence="1">
    <location>
        <begin position="21"/>
        <end position="42"/>
    </location>
</feature>
<proteinExistence type="predicted"/>
<keyword evidence="1" id="KW-0472">Membrane</keyword>
<evidence type="ECO:0000313" key="2">
    <source>
        <dbReference type="EMBL" id="MFD1947684.1"/>
    </source>
</evidence>
<keyword evidence="3" id="KW-1185">Reference proteome</keyword>
<keyword evidence="1" id="KW-0812">Transmembrane</keyword>
<protein>
    <recommendedName>
        <fullName evidence="4">Zinc ribbon domain-containing protein</fullName>
    </recommendedName>
</protein>
<sequence length="144" mass="15138">MNTVPNPGLRHQAGLRTFFRVAGPLVLVVAVGFMATALVDFFTLEGFEEPTKFWMFFVGIPLLAVGAWLCQAGYAGAAARYTSGELSPVVKDSAAYLTDGEGLLGVGRTVDDGPRVAGGPFCRPCGVRNDGDARYCDGCGQSLA</sequence>
<dbReference type="Proteomes" id="UP001597351">
    <property type="component" value="Unassembled WGS sequence"/>
</dbReference>
<evidence type="ECO:0000256" key="1">
    <source>
        <dbReference type="SAM" id="Phobius"/>
    </source>
</evidence>
<evidence type="ECO:0000313" key="3">
    <source>
        <dbReference type="Proteomes" id="UP001597351"/>
    </source>
</evidence>
<keyword evidence="1" id="KW-1133">Transmembrane helix</keyword>
<organism evidence="2 3">
    <name type="scientific">Nocardioides aestuarii</name>
    <dbReference type="NCBI Taxonomy" id="252231"/>
    <lineage>
        <taxon>Bacteria</taxon>
        <taxon>Bacillati</taxon>
        <taxon>Actinomycetota</taxon>
        <taxon>Actinomycetes</taxon>
        <taxon>Propionibacteriales</taxon>
        <taxon>Nocardioidaceae</taxon>
        <taxon>Nocardioides</taxon>
    </lineage>
</organism>
<dbReference type="EMBL" id="JBHUGD010000003">
    <property type="protein sequence ID" value="MFD1947684.1"/>
    <property type="molecule type" value="Genomic_DNA"/>
</dbReference>
<name>A0ABW4TLY6_9ACTN</name>
<reference evidence="3" key="1">
    <citation type="journal article" date="2019" name="Int. J. Syst. Evol. Microbiol.">
        <title>The Global Catalogue of Microorganisms (GCM) 10K type strain sequencing project: providing services to taxonomists for standard genome sequencing and annotation.</title>
        <authorList>
            <consortium name="The Broad Institute Genomics Platform"/>
            <consortium name="The Broad Institute Genome Sequencing Center for Infectious Disease"/>
            <person name="Wu L."/>
            <person name="Ma J."/>
        </authorList>
    </citation>
    <scope>NUCLEOTIDE SEQUENCE [LARGE SCALE GENOMIC DNA]</scope>
    <source>
        <strain evidence="3">CGMCC 1.12477</strain>
    </source>
</reference>
<feature type="transmembrane region" description="Helical" evidence="1">
    <location>
        <begin position="54"/>
        <end position="77"/>
    </location>
</feature>
<dbReference type="RefSeq" id="WP_343918994.1">
    <property type="nucleotide sequence ID" value="NZ_BAAAJT010000002.1"/>
</dbReference>
<accession>A0ABW4TLY6</accession>